<dbReference type="Proteomes" id="UP001155587">
    <property type="component" value="Unassembled WGS sequence"/>
</dbReference>
<dbReference type="Pfam" id="PF25917">
    <property type="entry name" value="BSH_RND"/>
    <property type="match status" value="1"/>
</dbReference>
<evidence type="ECO:0000259" key="4">
    <source>
        <dbReference type="Pfam" id="PF25944"/>
    </source>
</evidence>
<dbReference type="GO" id="GO:0046677">
    <property type="term" value="P:response to antibiotic"/>
    <property type="evidence" value="ECO:0007669"/>
    <property type="project" value="TreeGrafter"/>
</dbReference>
<dbReference type="PROSITE" id="PS51257">
    <property type="entry name" value="PROKAR_LIPOPROTEIN"/>
    <property type="match status" value="1"/>
</dbReference>
<dbReference type="AlphaFoldDB" id="A0A9X3CPH8"/>
<evidence type="ECO:0000259" key="5">
    <source>
        <dbReference type="Pfam" id="PF25967"/>
    </source>
</evidence>
<dbReference type="InterPro" id="IPR058625">
    <property type="entry name" value="MdtA-like_BSH"/>
</dbReference>
<dbReference type="GO" id="GO:0022857">
    <property type="term" value="F:transmembrane transporter activity"/>
    <property type="evidence" value="ECO:0007669"/>
    <property type="project" value="InterPro"/>
</dbReference>
<evidence type="ECO:0000313" key="7">
    <source>
        <dbReference type="Proteomes" id="UP001155587"/>
    </source>
</evidence>
<evidence type="ECO:0000259" key="3">
    <source>
        <dbReference type="Pfam" id="PF25917"/>
    </source>
</evidence>
<evidence type="ECO:0000256" key="2">
    <source>
        <dbReference type="ARBA" id="ARBA00009477"/>
    </source>
</evidence>
<gene>
    <name evidence="6" type="ORF">MD535_14325</name>
</gene>
<organism evidence="6 7">
    <name type="scientific">Vibrio qingdaonensis</name>
    <dbReference type="NCBI Taxonomy" id="2829491"/>
    <lineage>
        <taxon>Bacteria</taxon>
        <taxon>Pseudomonadati</taxon>
        <taxon>Pseudomonadota</taxon>
        <taxon>Gammaproteobacteria</taxon>
        <taxon>Vibrionales</taxon>
        <taxon>Vibrionaceae</taxon>
        <taxon>Vibrio</taxon>
    </lineage>
</organism>
<feature type="domain" description="Multidrug resistance protein MdtA-like C-terminal permuted SH3" evidence="5">
    <location>
        <begin position="295"/>
        <end position="354"/>
    </location>
</feature>
<reference evidence="6" key="1">
    <citation type="submission" date="2022-02" db="EMBL/GenBank/DDBJ databases">
        <title>Vibrio sp. nov, a new bacterium isolated from seawater.</title>
        <authorList>
            <person name="Yuan Y."/>
        </authorList>
    </citation>
    <scope>NUCLEOTIDE SEQUENCE</scope>
    <source>
        <strain evidence="6">ZSDZ65</strain>
    </source>
</reference>
<dbReference type="FunFam" id="2.40.420.20:FF:000001">
    <property type="entry name" value="Efflux RND transporter periplasmic adaptor subunit"/>
    <property type="match status" value="1"/>
</dbReference>
<dbReference type="SUPFAM" id="SSF111369">
    <property type="entry name" value="HlyD-like secretion proteins"/>
    <property type="match status" value="1"/>
</dbReference>
<sequence length="368" mass="40691">MRQSNKLTVCLLPLVLAACQPKTETIPDATLSVNVLTITEQPYYHQERFIGKTAAIHKVDIVPRVSGYLKSRHFTEGERVNKGDLLYEIDPALFEIEILRLEAALKETTADFNIIDQKHQKAIALVKKQALSSLELDQLTAERTSSLAQIDAAKAALSRANLELSYTKIKAPFDGIIGASKFSSGALVGPDNQALTQIVSFDSVYVNIQLDEKQHVNNLQEQLINKGELSTPNFTLQLANGAQYDHQGESNFIDNHMDSLNGSIRFRVKFPNPDNLLIPGQFVTVTSIDSQPTSAILIPQSAIQEDQQGRYVLVVNDRSIVEAKYVLVSERVRDNWLVESGISAGEHVIVEGLQSITLGMEVDVNQRG</sequence>
<keyword evidence="7" id="KW-1185">Reference proteome</keyword>
<dbReference type="InterPro" id="IPR006143">
    <property type="entry name" value="RND_pump_MFP"/>
</dbReference>
<protein>
    <submittedName>
        <fullName evidence="6">Efflux RND transporter periplasmic adaptor subunit</fullName>
    </submittedName>
</protein>
<comment type="subcellular location">
    <subcellularLocation>
        <location evidence="1">Cell inner membrane</location>
        <topology evidence="1">Lipid-anchor</topology>
    </subcellularLocation>
</comment>
<dbReference type="GO" id="GO:0005886">
    <property type="term" value="C:plasma membrane"/>
    <property type="evidence" value="ECO:0007669"/>
    <property type="project" value="UniProtKB-SubCell"/>
</dbReference>
<comment type="caution">
    <text evidence="6">The sequence shown here is derived from an EMBL/GenBank/DDBJ whole genome shotgun (WGS) entry which is preliminary data.</text>
</comment>
<feature type="domain" description="Multidrug resistance protein MdtA-like beta-barrel" evidence="4">
    <location>
        <begin position="204"/>
        <end position="285"/>
    </location>
</feature>
<accession>A0A9X3CPH8</accession>
<dbReference type="Pfam" id="PF25967">
    <property type="entry name" value="RND-MFP_C"/>
    <property type="match status" value="1"/>
</dbReference>
<dbReference type="InterPro" id="IPR058626">
    <property type="entry name" value="MdtA-like_b-barrel"/>
</dbReference>
<dbReference type="Gene3D" id="2.40.30.170">
    <property type="match status" value="1"/>
</dbReference>
<evidence type="ECO:0000256" key="1">
    <source>
        <dbReference type="ARBA" id="ARBA00004519"/>
    </source>
</evidence>
<dbReference type="InterPro" id="IPR058627">
    <property type="entry name" value="MdtA-like_C"/>
</dbReference>
<dbReference type="NCBIfam" id="TIGR01730">
    <property type="entry name" value="RND_mfp"/>
    <property type="match status" value="1"/>
</dbReference>
<feature type="domain" description="Multidrug resistance protein MdtA-like barrel-sandwich hybrid" evidence="3">
    <location>
        <begin position="58"/>
        <end position="193"/>
    </location>
</feature>
<dbReference type="PANTHER" id="PTHR30158">
    <property type="entry name" value="ACRA/E-RELATED COMPONENT OF DRUG EFFLUX TRANSPORTER"/>
    <property type="match status" value="1"/>
</dbReference>
<proteinExistence type="inferred from homology"/>
<dbReference type="Gene3D" id="1.10.287.470">
    <property type="entry name" value="Helix hairpin bin"/>
    <property type="match status" value="1"/>
</dbReference>
<name>A0A9X3CPH8_9VIBR</name>
<dbReference type="Gene3D" id="2.40.420.20">
    <property type="match status" value="1"/>
</dbReference>
<dbReference type="Pfam" id="PF25944">
    <property type="entry name" value="Beta-barrel_RND"/>
    <property type="match status" value="1"/>
</dbReference>
<dbReference type="Gene3D" id="2.40.50.100">
    <property type="match status" value="1"/>
</dbReference>
<dbReference type="EMBL" id="JAKRRY010000019">
    <property type="protein sequence ID" value="MCW8347178.1"/>
    <property type="molecule type" value="Genomic_DNA"/>
</dbReference>
<comment type="similarity">
    <text evidence="2">Belongs to the membrane fusion protein (MFP) (TC 8.A.1) family.</text>
</comment>
<dbReference type="RefSeq" id="WP_265675709.1">
    <property type="nucleotide sequence ID" value="NZ_JAKRRY010000019.1"/>
</dbReference>
<evidence type="ECO:0000313" key="6">
    <source>
        <dbReference type="EMBL" id="MCW8347178.1"/>
    </source>
</evidence>